<reference evidence="3" key="1">
    <citation type="journal article" date="2015" name="BMC Genomics">
        <title>Genomic and transcriptomic analysis of the endophytic fungus Pestalotiopsis fici reveals its lifestyle and high potential for synthesis of natural products.</title>
        <authorList>
            <person name="Wang X."/>
            <person name="Zhang X."/>
            <person name="Liu L."/>
            <person name="Xiang M."/>
            <person name="Wang W."/>
            <person name="Sun X."/>
            <person name="Che Y."/>
            <person name="Guo L."/>
            <person name="Liu G."/>
            <person name="Guo L."/>
            <person name="Wang C."/>
            <person name="Yin W.B."/>
            <person name="Stadler M."/>
            <person name="Zhang X."/>
            <person name="Liu X."/>
        </authorList>
    </citation>
    <scope>NUCLEOTIDE SEQUENCE [LARGE SCALE GENOMIC DNA]</scope>
    <source>
        <strain evidence="3">W106-1 / CGMCC3.15140</strain>
    </source>
</reference>
<dbReference type="InParanoid" id="W3XIX6"/>
<keyword evidence="3" id="KW-1185">Reference proteome</keyword>
<dbReference type="EMBL" id="KI912110">
    <property type="protein sequence ID" value="ETS85176.1"/>
    <property type="molecule type" value="Genomic_DNA"/>
</dbReference>
<dbReference type="OMA" id="FPYHAEA"/>
<name>W3XIX6_PESFW</name>
<evidence type="ECO:0000313" key="3">
    <source>
        <dbReference type="Proteomes" id="UP000030651"/>
    </source>
</evidence>
<dbReference type="eggNOG" id="ENOG502SVII">
    <property type="taxonomic scope" value="Eukaryota"/>
</dbReference>
<dbReference type="KEGG" id="pfy:PFICI_03201"/>
<proteinExistence type="predicted"/>
<protein>
    <submittedName>
        <fullName evidence="2">Uncharacterized protein</fullName>
    </submittedName>
</protein>
<feature type="region of interest" description="Disordered" evidence="1">
    <location>
        <begin position="255"/>
        <end position="277"/>
    </location>
</feature>
<dbReference type="RefSeq" id="XP_007829973.1">
    <property type="nucleotide sequence ID" value="XM_007831782.1"/>
</dbReference>
<organism evidence="2 3">
    <name type="scientific">Pestalotiopsis fici (strain W106-1 / CGMCC3.15140)</name>
    <dbReference type="NCBI Taxonomy" id="1229662"/>
    <lineage>
        <taxon>Eukaryota</taxon>
        <taxon>Fungi</taxon>
        <taxon>Dikarya</taxon>
        <taxon>Ascomycota</taxon>
        <taxon>Pezizomycotina</taxon>
        <taxon>Sordariomycetes</taxon>
        <taxon>Xylariomycetidae</taxon>
        <taxon>Amphisphaeriales</taxon>
        <taxon>Sporocadaceae</taxon>
        <taxon>Pestalotiopsis</taxon>
    </lineage>
</organism>
<dbReference type="HOGENOM" id="CLU_069188_1_0_1"/>
<sequence length="277" mass="31292">MALQSGGSLDPPPYSARAGNPVEEAVDHLILVLEGRSIYPESAANPPLYTLSHEIAGLPESASLVKLERLDRMVRSSPDGAPRTTCRTKHIYNLQHLLPVMSPKFAFSLTAMSRKAFARKVGFRKSARLGQEFKAVTIMSIPGDNLPKGYKALRSSDKELEQIFAVRRRKDTLEWLGLDKLLLAMEDEQDGQQRLLVMSALSREMMDILVACWCLRIWQTSISKRKEGRPWIKSICFHKNLFFARSPSRLATNKSQSIPVYGNPERYYRDTGEDEPV</sequence>
<dbReference type="Proteomes" id="UP000030651">
    <property type="component" value="Unassembled WGS sequence"/>
</dbReference>
<evidence type="ECO:0000256" key="1">
    <source>
        <dbReference type="SAM" id="MobiDB-lite"/>
    </source>
</evidence>
<evidence type="ECO:0000313" key="2">
    <source>
        <dbReference type="EMBL" id="ETS85176.1"/>
    </source>
</evidence>
<dbReference type="GeneID" id="19268214"/>
<gene>
    <name evidence="2" type="ORF">PFICI_03201</name>
</gene>
<dbReference type="OrthoDB" id="5207784at2759"/>
<accession>W3XIX6</accession>
<dbReference type="AlphaFoldDB" id="W3XIX6"/>